<keyword evidence="6" id="KW-1185">Reference proteome</keyword>
<dbReference type="Gene3D" id="1.10.150.130">
    <property type="match status" value="1"/>
</dbReference>
<accession>A0A074RMB8</accession>
<comment type="caution">
    <text evidence="5">The sequence shown here is derived from an EMBL/GenBank/DDBJ whole genome shotgun (WGS) entry which is preliminary data.</text>
</comment>
<dbReference type="InterPro" id="IPR011010">
    <property type="entry name" value="DNA_brk_join_enz"/>
</dbReference>
<dbReference type="Proteomes" id="UP000027456">
    <property type="component" value="Unassembled WGS sequence"/>
</dbReference>
<gene>
    <name evidence="5" type="ORF">V565_195640</name>
</gene>
<feature type="domain" description="Reverse transcriptase" evidence="4">
    <location>
        <begin position="144"/>
        <end position="347"/>
    </location>
</feature>
<evidence type="ECO:0000259" key="4">
    <source>
        <dbReference type="PROSITE" id="PS50878"/>
    </source>
</evidence>
<feature type="region of interest" description="Disordered" evidence="3">
    <location>
        <begin position="1004"/>
        <end position="1038"/>
    </location>
</feature>
<dbReference type="InterPro" id="IPR010998">
    <property type="entry name" value="Integrase_recombinase_N"/>
</dbReference>
<keyword evidence="2" id="KW-0233">DNA recombination</keyword>
<dbReference type="OrthoDB" id="3255824at2759"/>
<dbReference type="GO" id="GO:0003677">
    <property type="term" value="F:DNA binding"/>
    <property type="evidence" value="ECO:0007669"/>
    <property type="project" value="UniProtKB-KW"/>
</dbReference>
<dbReference type="SUPFAM" id="SSF47823">
    <property type="entry name" value="lambda integrase-like, N-terminal domain"/>
    <property type="match status" value="1"/>
</dbReference>
<organism evidence="5 6">
    <name type="scientific">Rhizoctonia solani 123E</name>
    <dbReference type="NCBI Taxonomy" id="1423351"/>
    <lineage>
        <taxon>Eukaryota</taxon>
        <taxon>Fungi</taxon>
        <taxon>Dikarya</taxon>
        <taxon>Basidiomycota</taxon>
        <taxon>Agaricomycotina</taxon>
        <taxon>Agaricomycetes</taxon>
        <taxon>Cantharellales</taxon>
        <taxon>Ceratobasidiaceae</taxon>
        <taxon>Rhizoctonia</taxon>
    </lineage>
</organism>
<dbReference type="SUPFAM" id="SSF56349">
    <property type="entry name" value="DNA breaking-rejoining enzymes"/>
    <property type="match status" value="1"/>
</dbReference>
<dbReference type="STRING" id="1423351.A0A074RMB8"/>
<dbReference type="InterPro" id="IPR043128">
    <property type="entry name" value="Rev_trsase/Diguanyl_cyclase"/>
</dbReference>
<dbReference type="PROSITE" id="PS50878">
    <property type="entry name" value="RT_POL"/>
    <property type="match status" value="1"/>
</dbReference>
<proteinExistence type="predicted"/>
<reference evidence="5 6" key="1">
    <citation type="submission" date="2013-12" db="EMBL/GenBank/DDBJ databases">
        <authorList>
            <person name="Cubeta M."/>
            <person name="Pakala S."/>
            <person name="Fedorova N."/>
            <person name="Thomas E."/>
            <person name="Dean R."/>
            <person name="Jabaji S."/>
            <person name="Neate S."/>
            <person name="Toda T."/>
            <person name="Tavantzis S."/>
            <person name="Vilgalys R."/>
            <person name="Bharathan N."/>
            <person name="Pakala S."/>
            <person name="Losada L.S."/>
            <person name="Zafar N."/>
            <person name="Nierman W."/>
        </authorList>
    </citation>
    <scope>NUCLEOTIDE SEQUENCE [LARGE SCALE GENOMIC DNA]</scope>
    <source>
        <strain evidence="5 6">123E</strain>
    </source>
</reference>
<dbReference type="Gene3D" id="1.10.443.10">
    <property type="entry name" value="Intergrase catalytic core"/>
    <property type="match status" value="1"/>
</dbReference>
<dbReference type="GO" id="GO:0006310">
    <property type="term" value="P:DNA recombination"/>
    <property type="evidence" value="ECO:0007669"/>
    <property type="project" value="UniProtKB-KW"/>
</dbReference>
<dbReference type="PANTHER" id="PTHR33050">
    <property type="entry name" value="REVERSE TRANSCRIPTASE DOMAIN-CONTAINING PROTEIN"/>
    <property type="match status" value="1"/>
</dbReference>
<dbReference type="EMBL" id="AZST01001074">
    <property type="protein sequence ID" value="KEP46495.1"/>
    <property type="molecule type" value="Genomic_DNA"/>
</dbReference>
<keyword evidence="1" id="KW-0238">DNA-binding</keyword>
<dbReference type="InterPro" id="IPR013762">
    <property type="entry name" value="Integrase-like_cat_sf"/>
</dbReference>
<dbReference type="PANTHER" id="PTHR33050:SF7">
    <property type="entry name" value="RIBONUCLEASE H"/>
    <property type="match status" value="1"/>
</dbReference>
<dbReference type="InterPro" id="IPR000477">
    <property type="entry name" value="RT_dom"/>
</dbReference>
<evidence type="ECO:0000313" key="6">
    <source>
        <dbReference type="Proteomes" id="UP000027456"/>
    </source>
</evidence>
<evidence type="ECO:0000256" key="2">
    <source>
        <dbReference type="ARBA" id="ARBA00023172"/>
    </source>
</evidence>
<dbReference type="Gene3D" id="3.30.70.270">
    <property type="match status" value="1"/>
</dbReference>
<dbReference type="HOGENOM" id="CLU_003292_0_2_1"/>
<dbReference type="GO" id="GO:0015074">
    <property type="term" value="P:DNA integration"/>
    <property type="evidence" value="ECO:0007669"/>
    <property type="project" value="InterPro"/>
</dbReference>
<dbReference type="InterPro" id="IPR043502">
    <property type="entry name" value="DNA/RNA_pol_sf"/>
</dbReference>
<sequence length="1038" mass="114106">MAHNQSLPVLPTRTGFSTANRSVTITIARNVAPTRPVAVAPTSAPSAEVLNTVPFRAPNSLDVRKVAPNLIPDAWETMLCNLGLNDRFGDIPSGLRKGFRIGAAGPVQCTIIHPNHKSALDRPNVINDHIESELEAGRYFGPFSKDELEHRIGPFHTAPLGAVDKPSAPGKFRIVQDFSFPKIPDSSSLNSQINSDDFPCEWGFFHDVVSALHNLPPGTMAATCDVDSAFRQIPIHPDDRPHTVVGWNNLYYVDAFLPFGVASANGIFGRTGDAMAHIYSLRGFGIILKWVDDFLFIQVPTHHRDPLAPPHFSLDAIYALANLLGWPWKLSKSAPFANIFVYLGFEWDIAQRWVRLPVAKRDKYLRRIQDWLDAAAVSLTDTQKLSGTLIHCSLALPSGRPHVASLIAFEASFPHEHSQRFVTKRPSASAIANVHWWRSILISNSCGSSIAKPPPLAPLQISSDASTSFGLGVVIDNHWWAWRLLGGWKSEGRDIGWAEAVALELAIDAVISLGVNNASITCHCDNQGVVYAWAVGRSRNTHQNAIFIAIMEKAAAAGISVKVQYIPSADNPADAPSRGVSPGSLLRSPIHIPIPRAHAPFIASFVGGLVQNLYTNNRIDRSRPTHSKACITSLALPLSHSDPQYSHSLLSLPTPQAPNDTAPPTSLFPRVLTVDASPLPNIDQLKIIEIMQDGLAKGTKGNYSSVINAYIKFCDETSIPLDHRFPASEISLCGFLASLNKLVAGSTASTAVTALKRWHEIHGLPWNGSERLHLMVKGITNNAPSASKRTKRVAVTTKMLQDLDDALDHDNPKDAAILACAKCSFFGQARLGEFLGTSRLKHNARSHPSRKSIIILLDNNSREIILPKTKTDQANGQSLLITRQQDPLDPVKALENHFRINHGIDDNDHLFAFRNPNSMNARHSLTHEDFMKRVNDIWGNMGYPRITGHSFRIGGTTTFLRSGVPPEVVKELGRWSSDAFFEYWRDLPSIAKHHVQLLDLNSNSTRSHDLGQARRSRPSVAYPAARSRPQGRPAFHPY</sequence>
<evidence type="ECO:0000313" key="5">
    <source>
        <dbReference type="EMBL" id="KEP46495.1"/>
    </source>
</evidence>
<dbReference type="SUPFAM" id="SSF56672">
    <property type="entry name" value="DNA/RNA polymerases"/>
    <property type="match status" value="1"/>
</dbReference>
<evidence type="ECO:0000256" key="3">
    <source>
        <dbReference type="SAM" id="MobiDB-lite"/>
    </source>
</evidence>
<dbReference type="Gene3D" id="3.10.10.10">
    <property type="entry name" value="HIV Type 1 Reverse Transcriptase, subunit A, domain 1"/>
    <property type="match status" value="1"/>
</dbReference>
<dbReference type="InterPro" id="IPR052055">
    <property type="entry name" value="Hepadnavirus_pol/RT"/>
</dbReference>
<evidence type="ECO:0000256" key="1">
    <source>
        <dbReference type="ARBA" id="ARBA00023125"/>
    </source>
</evidence>
<dbReference type="AlphaFoldDB" id="A0A074RMB8"/>
<protein>
    <submittedName>
        <fullName evidence="5">Site specific recombinase, phage integrase family protein</fullName>
    </submittedName>
</protein>
<name>A0A074RMB8_9AGAM</name>